<evidence type="ECO:0000313" key="2">
    <source>
        <dbReference type="Proteomes" id="UP000589818"/>
    </source>
</evidence>
<organism evidence="1 2">
    <name type="scientific">Pseudomonas umsongensis</name>
    <dbReference type="NCBI Taxonomy" id="198618"/>
    <lineage>
        <taxon>Bacteria</taxon>
        <taxon>Pseudomonadati</taxon>
        <taxon>Pseudomonadota</taxon>
        <taxon>Gammaproteobacteria</taxon>
        <taxon>Pseudomonadales</taxon>
        <taxon>Pseudomonadaceae</taxon>
        <taxon>Pseudomonas</taxon>
    </lineage>
</organism>
<gene>
    <name evidence="1" type="ORF">FHR69_001499</name>
</gene>
<reference evidence="1" key="1">
    <citation type="submission" date="2020-08" db="EMBL/GenBank/DDBJ databases">
        <title>Plant associated metagenomes--Microbial community diversity and host control of community assembly across model and emerging plant ecological genomics systems.</title>
        <authorList>
            <person name="Dangl J."/>
        </authorList>
    </citation>
    <scope>NUCLEOTIDE SEQUENCE</scope>
    <source>
        <strain evidence="1">KD5</strain>
    </source>
</reference>
<evidence type="ECO:0000313" key="1">
    <source>
        <dbReference type="EMBL" id="MBB2885633.1"/>
    </source>
</evidence>
<name>A0ACC5MAB3_9PSED</name>
<dbReference type="EMBL" id="JACHVR010000001">
    <property type="protein sequence ID" value="MBB2885633.1"/>
    <property type="molecule type" value="Genomic_DNA"/>
</dbReference>
<proteinExistence type="predicted"/>
<protein>
    <submittedName>
        <fullName evidence="1">Uncharacterized protein</fullName>
    </submittedName>
</protein>
<comment type="caution">
    <text evidence="1">The sequence shown here is derived from an EMBL/GenBank/DDBJ whole genome shotgun (WGS) entry which is preliminary data.</text>
</comment>
<keyword evidence="2" id="KW-1185">Reference proteome</keyword>
<accession>A0ACC5MAB3</accession>
<sequence>MKTLTASILLIISLPALSAEKQEIRSSNCANNLQDITDSPINIYCQLPPPTTIQDAYLIATHPTTLTLESMDFSSTIYDGNREFLAATIKNVSELPALNTKISLAIEIPGSPIADSKVIKTEKSRFYVAAGGNGIKISKGQSIALPLVSVRDINTLITAKYIPEGYCLYDASVTHSRQLQNNRTNTPLRETRSLMLRVKVEYKTIFKEKNTNYVAFFVNYAKEKQPGMVWYSSRNEIDNLTCLNTGRYF</sequence>
<dbReference type="Proteomes" id="UP000589818">
    <property type="component" value="Unassembled WGS sequence"/>
</dbReference>